<dbReference type="Proteomes" id="UP001143362">
    <property type="component" value="Unassembled WGS sequence"/>
</dbReference>
<organism evidence="7 8">
    <name type="scientific">Candidatus Litorirhabdus singularis</name>
    <dbReference type="NCBI Taxonomy" id="2518993"/>
    <lineage>
        <taxon>Bacteria</taxon>
        <taxon>Pseudomonadati</taxon>
        <taxon>Pseudomonadota</taxon>
        <taxon>Gammaproteobacteria</taxon>
        <taxon>Cellvibrionales</taxon>
        <taxon>Halieaceae</taxon>
        <taxon>Candidatus Litorirhabdus</taxon>
    </lineage>
</organism>
<dbReference type="PANTHER" id="PTHR43774:SF1">
    <property type="entry name" value="PEPTIDE METHIONINE SULFOXIDE REDUCTASE MSRA 2"/>
    <property type="match status" value="1"/>
</dbReference>
<comment type="similarity">
    <text evidence="4">Belongs to the MsrA Met sulfoxide reductase family.</text>
</comment>
<evidence type="ECO:0000256" key="4">
    <source>
        <dbReference type="HAMAP-Rule" id="MF_01401"/>
    </source>
</evidence>
<dbReference type="GO" id="GO:0008113">
    <property type="term" value="F:peptide-methionine (S)-S-oxide reductase activity"/>
    <property type="evidence" value="ECO:0007669"/>
    <property type="project" value="UniProtKB-EC"/>
</dbReference>
<dbReference type="HAMAP" id="MF_01401">
    <property type="entry name" value="MsrA"/>
    <property type="match status" value="1"/>
</dbReference>
<evidence type="ECO:0000313" key="8">
    <source>
        <dbReference type="Proteomes" id="UP001143362"/>
    </source>
</evidence>
<sequence length="195" mass="21875">MRHFILSILLLAGSLPAAAETAIAHFAGGCFWCMESDFEGREGIVNVVSGFTGGTMKNPTYSGKHDGHFEAIEVTYDPALVSYQQLLDIFWVNIDPFDNRGQFCDKGFSYRSAIFPANATEKALADKSLSKVAERFKGQQVYTEIRAAGAFWPVEKFHQNYAARNPVRYNYYRWSCGRDQRLEAIWGDDSGAGHH</sequence>
<dbReference type="InterPro" id="IPR002569">
    <property type="entry name" value="Met_Sox_Rdtase_MsrA_dom"/>
</dbReference>
<evidence type="ECO:0000259" key="6">
    <source>
        <dbReference type="Pfam" id="PF01625"/>
    </source>
</evidence>
<feature type="active site" evidence="4">
    <location>
        <position position="30"/>
    </location>
</feature>
<feature type="domain" description="Peptide methionine sulphoxide reductase MsrA" evidence="6">
    <location>
        <begin position="24"/>
        <end position="170"/>
    </location>
</feature>
<comment type="catalytic activity">
    <reaction evidence="3 4">
        <text>[thioredoxin]-disulfide + L-methionine + H2O = L-methionine (S)-S-oxide + [thioredoxin]-dithiol</text>
        <dbReference type="Rhea" id="RHEA:19993"/>
        <dbReference type="Rhea" id="RHEA-COMP:10698"/>
        <dbReference type="Rhea" id="RHEA-COMP:10700"/>
        <dbReference type="ChEBI" id="CHEBI:15377"/>
        <dbReference type="ChEBI" id="CHEBI:29950"/>
        <dbReference type="ChEBI" id="CHEBI:50058"/>
        <dbReference type="ChEBI" id="CHEBI:57844"/>
        <dbReference type="ChEBI" id="CHEBI:58772"/>
        <dbReference type="EC" id="1.8.4.11"/>
    </reaction>
</comment>
<gene>
    <name evidence="4 7" type="primary">msrA</name>
    <name evidence="7" type="ORF">EYC98_18505</name>
</gene>
<proteinExistence type="inferred from homology"/>
<name>A0ABT3TNA6_9GAMM</name>
<protein>
    <recommendedName>
        <fullName evidence="4">Peptide methionine sulfoxide reductase MsrA</fullName>
        <shortName evidence="4">Protein-methionine-S-oxide reductase</shortName>
        <ecNumber evidence="4">1.8.4.11</ecNumber>
    </recommendedName>
    <alternativeName>
        <fullName evidence="4">Peptide-methionine (S)-S-oxide reductase</fullName>
        <shortName evidence="4">Peptide Met(O) reductase</shortName>
    </alternativeName>
</protein>
<feature type="chain" id="PRO_5045092627" description="Peptide methionine sulfoxide reductase MsrA" evidence="5">
    <location>
        <begin position="20"/>
        <end position="195"/>
    </location>
</feature>
<dbReference type="RefSeq" id="WP_279246885.1">
    <property type="nucleotide sequence ID" value="NZ_SHNN01000004.1"/>
</dbReference>
<comment type="catalytic activity">
    <reaction evidence="2 4">
        <text>L-methionyl-[protein] + [thioredoxin]-disulfide + H2O = L-methionyl-(S)-S-oxide-[protein] + [thioredoxin]-dithiol</text>
        <dbReference type="Rhea" id="RHEA:14217"/>
        <dbReference type="Rhea" id="RHEA-COMP:10698"/>
        <dbReference type="Rhea" id="RHEA-COMP:10700"/>
        <dbReference type="Rhea" id="RHEA-COMP:12313"/>
        <dbReference type="Rhea" id="RHEA-COMP:12315"/>
        <dbReference type="ChEBI" id="CHEBI:15377"/>
        <dbReference type="ChEBI" id="CHEBI:16044"/>
        <dbReference type="ChEBI" id="CHEBI:29950"/>
        <dbReference type="ChEBI" id="CHEBI:44120"/>
        <dbReference type="ChEBI" id="CHEBI:50058"/>
        <dbReference type="EC" id="1.8.4.11"/>
    </reaction>
</comment>
<dbReference type="Pfam" id="PF01625">
    <property type="entry name" value="PMSR"/>
    <property type="match status" value="1"/>
</dbReference>
<evidence type="ECO:0000256" key="3">
    <source>
        <dbReference type="ARBA" id="ARBA00048782"/>
    </source>
</evidence>
<dbReference type="InterPro" id="IPR036509">
    <property type="entry name" value="Met_Sox_Rdtase_MsrA_sf"/>
</dbReference>
<dbReference type="Gene3D" id="3.30.1060.10">
    <property type="entry name" value="Peptide methionine sulphoxide reductase MsrA"/>
    <property type="match status" value="1"/>
</dbReference>
<dbReference type="EC" id="1.8.4.11" evidence="4"/>
<dbReference type="SUPFAM" id="SSF55068">
    <property type="entry name" value="Peptide methionine sulfoxide reductase"/>
    <property type="match status" value="1"/>
</dbReference>
<keyword evidence="8" id="KW-1185">Reference proteome</keyword>
<evidence type="ECO:0000256" key="5">
    <source>
        <dbReference type="SAM" id="SignalP"/>
    </source>
</evidence>
<evidence type="ECO:0000313" key="7">
    <source>
        <dbReference type="EMBL" id="MCX2982859.1"/>
    </source>
</evidence>
<comment type="caution">
    <text evidence="7">The sequence shown here is derived from an EMBL/GenBank/DDBJ whole genome shotgun (WGS) entry which is preliminary data.</text>
</comment>
<dbReference type="NCBIfam" id="TIGR00401">
    <property type="entry name" value="msrA"/>
    <property type="match status" value="1"/>
</dbReference>
<accession>A0ABT3TNA6</accession>
<comment type="function">
    <text evidence="4">Has an important function as a repair enzyme for proteins that have been inactivated by oxidation. Catalyzes the reversible oxidation-reduction of methionine sulfoxide in proteins to methionine.</text>
</comment>
<dbReference type="EMBL" id="SHNN01000004">
    <property type="protein sequence ID" value="MCX2982859.1"/>
    <property type="molecule type" value="Genomic_DNA"/>
</dbReference>
<evidence type="ECO:0000256" key="2">
    <source>
        <dbReference type="ARBA" id="ARBA00047806"/>
    </source>
</evidence>
<keyword evidence="5" id="KW-0732">Signal</keyword>
<evidence type="ECO:0000256" key="1">
    <source>
        <dbReference type="ARBA" id="ARBA00023002"/>
    </source>
</evidence>
<reference evidence="7" key="1">
    <citation type="submission" date="2019-02" db="EMBL/GenBank/DDBJ databases">
        <authorList>
            <person name="Li S.-H."/>
        </authorList>
    </citation>
    <scope>NUCLEOTIDE SEQUENCE</scope>
    <source>
        <strain evidence="7">IMCC14734</strain>
    </source>
</reference>
<keyword evidence="1 4" id="KW-0560">Oxidoreductase</keyword>
<feature type="signal peptide" evidence="5">
    <location>
        <begin position="1"/>
        <end position="19"/>
    </location>
</feature>
<dbReference type="PANTHER" id="PTHR43774">
    <property type="entry name" value="PEPTIDE METHIONINE SULFOXIDE REDUCTASE"/>
    <property type="match status" value="1"/>
</dbReference>